<dbReference type="RefSeq" id="WP_301199487.1">
    <property type="nucleotide sequence ID" value="NZ_JAPDPI010000019.1"/>
</dbReference>
<evidence type="ECO:0000313" key="3">
    <source>
        <dbReference type="EMBL" id="MCW3806115.1"/>
    </source>
</evidence>
<feature type="region of interest" description="Disordered" evidence="1">
    <location>
        <begin position="711"/>
        <end position="739"/>
    </location>
</feature>
<dbReference type="EMBL" id="JAPDPI010000019">
    <property type="protein sequence ID" value="MCW3806115.1"/>
    <property type="molecule type" value="Genomic_DNA"/>
</dbReference>
<dbReference type="PROSITE" id="PS50835">
    <property type="entry name" value="IG_LIKE"/>
    <property type="match status" value="1"/>
</dbReference>
<dbReference type="AlphaFoldDB" id="A0AAE3MEG8"/>
<sequence length="964" mass="103559">MQHTYTNHVKTGKVGMIISILFLFTFSFSLNSLAQSVNNTLKGRDCVECFSTEIINTQKTGNCITFTLEVAVGDSCSSALSHMTIAVPCGTISEVWNSEGWKIENPSTDPTTGYSGFKIDDIENFGEDHMAGTFTIEYTVCSDDETCLNQLQERVDIAYKAGLCVSYQEITNTPAFSAALIKEDVSCFGGNNGTIEIETEGGYPPYTYLWSNGAITEDVSGLRAGLYSIIITDATGQTLELSTNILQPAEGIKIEGDVTPTSCSSNTGSIDIAVTGGTAPYTYSWTGNKTTEDIDNLYTGTYLVRVYDALGCPSSASYTVAEDSDLDLTLTPNYLQCHQEGQGEITSVVTGGTEPYSYYWSNQATTPNISGVNSGSYSLTVTDANGCSVTKSTHIGITSLSISTAVVNPTCYGGNDGEISVANVYYGTQPYTYLWSTGDTSQTVSGIPSGRYKVTVTDANGCSVTRTVNLADRQALSLNYSVSKRNCGSSDPIEVNLSGSGGMGSYQYFYDGNEITSPWTVDAEGSYDITMTDAAECSITETISISNTETNININAQVLQPVCGETATGAINLTISGGTEPYALKWNDGSTQQNRTNLLPGAYSVEVIDANGCYSSTSATITEVKTISAAIVTPATDINCETGSNIVLATSEGGNTFNWEISSADNNWYITSSELDKATIQSGTGTAEITYTVMDETGCTATDVVSIGCTTTDSSDNTAEGDDSNDGTDSTDSNNNGDDTNTGDIIYTNCYYTEITSVTATGDDGCYKFKMWVYTDGTCNHELSHLTIGLGSAFVSNTSNSVNWPMESNFTDPQSGLYGLKVDEICGFGQSGEDKFSVEFEACFSNNQLPDEITVVYKSSTQQFYESIKILNETSFEGGIEIKAYPNPFKDYVNFTLVSKKETNGELAIYSATGEKIKTIFNGTFLANIEYKYTYQSNNYSDRLLFFKATTTEGVVQGKLLKVR</sequence>
<dbReference type="CDD" id="cd00146">
    <property type="entry name" value="PKD"/>
    <property type="match status" value="1"/>
</dbReference>
<organism evidence="3 4">
    <name type="scientific">Plebeiibacterium marinum</name>
    <dbReference type="NCBI Taxonomy" id="2992111"/>
    <lineage>
        <taxon>Bacteria</taxon>
        <taxon>Pseudomonadati</taxon>
        <taxon>Bacteroidota</taxon>
        <taxon>Bacteroidia</taxon>
        <taxon>Marinilabiliales</taxon>
        <taxon>Marinilabiliaceae</taxon>
        <taxon>Plebeiibacterium</taxon>
    </lineage>
</organism>
<reference evidence="3" key="1">
    <citation type="submission" date="2022-10" db="EMBL/GenBank/DDBJ databases">
        <authorList>
            <person name="Yu W.X."/>
        </authorList>
    </citation>
    <scope>NUCLEOTIDE SEQUENCE</scope>
    <source>
        <strain evidence="3">D04</strain>
    </source>
</reference>
<evidence type="ECO:0000313" key="4">
    <source>
        <dbReference type="Proteomes" id="UP001207408"/>
    </source>
</evidence>
<accession>A0AAE3MEG8</accession>
<evidence type="ECO:0000259" key="2">
    <source>
        <dbReference type="PROSITE" id="PS50835"/>
    </source>
</evidence>
<dbReference type="Proteomes" id="UP001207408">
    <property type="component" value="Unassembled WGS sequence"/>
</dbReference>
<comment type="caution">
    <text evidence="3">The sequence shown here is derived from an EMBL/GenBank/DDBJ whole genome shotgun (WGS) entry which is preliminary data.</text>
</comment>
<dbReference type="InterPro" id="IPR007110">
    <property type="entry name" value="Ig-like_dom"/>
</dbReference>
<feature type="compositionally biased region" description="Low complexity" evidence="1">
    <location>
        <begin position="727"/>
        <end position="739"/>
    </location>
</feature>
<protein>
    <submittedName>
        <fullName evidence="3">SprB repeat-containing protein</fullName>
    </submittedName>
</protein>
<dbReference type="Gene3D" id="2.60.40.740">
    <property type="match status" value="4"/>
</dbReference>
<keyword evidence="4" id="KW-1185">Reference proteome</keyword>
<feature type="domain" description="Ig-like" evidence="2">
    <location>
        <begin position="313"/>
        <end position="403"/>
    </location>
</feature>
<name>A0AAE3MEG8_9BACT</name>
<dbReference type="Pfam" id="PF13573">
    <property type="entry name" value="SprB"/>
    <property type="match status" value="5"/>
</dbReference>
<proteinExistence type="predicted"/>
<dbReference type="InterPro" id="IPR025667">
    <property type="entry name" value="SprB_repeat"/>
</dbReference>
<gene>
    <name evidence="3" type="ORF">OM074_10795</name>
</gene>
<evidence type="ECO:0000256" key="1">
    <source>
        <dbReference type="SAM" id="MobiDB-lite"/>
    </source>
</evidence>